<dbReference type="HAMAP" id="MF_01440">
    <property type="entry name" value="CheD"/>
    <property type="match status" value="1"/>
</dbReference>
<gene>
    <name evidence="3" type="primary">cheD</name>
    <name evidence="5" type="ORF">SAMN04488038_101507</name>
</gene>
<dbReference type="InterPro" id="IPR005659">
    <property type="entry name" value="Chemorcpt_Glu_NH3ase_CheD"/>
</dbReference>
<proteinExistence type="inferred from homology"/>
<dbReference type="Gene3D" id="3.30.1330.200">
    <property type="match status" value="1"/>
</dbReference>
<dbReference type="GO" id="GO:0006935">
    <property type="term" value="P:chemotaxis"/>
    <property type="evidence" value="ECO:0007669"/>
    <property type="project" value="UniProtKB-UniRule"/>
</dbReference>
<reference evidence="5 6" key="1">
    <citation type="submission" date="2016-10" db="EMBL/GenBank/DDBJ databases">
        <authorList>
            <person name="de Groot N.N."/>
        </authorList>
    </citation>
    <scope>NUCLEOTIDE SEQUENCE [LARGE SCALE GENOMIC DNA]</scope>
    <source>
        <strain evidence="5 6">DSM 25927</strain>
    </source>
</reference>
<dbReference type="OrthoDB" id="9807202at2"/>
<dbReference type="SUPFAM" id="SSF64438">
    <property type="entry name" value="CNF1/YfiH-like putative cysteine hydrolases"/>
    <property type="match status" value="1"/>
</dbReference>
<sequence>MWANDLPTRALKRSRQRKDDDSEHAGRYYDNRFDAMAVKVAPGEFVATGEDVMLVTLLGSCVSACIRDPRSGIGGMNHFLLPDAGLSAPGNDSARYGSYAMEMMINELLKRGARREHLEAKVFGGGAVLAGMKFGNVGERNCEFVLRYLQDERIPVLAADLGDIVPRRVHYFPRDGRALVRRLPITDREAVRDEEVRYLKQIRQQPKAGSVELF</sequence>
<keyword evidence="1 3" id="KW-0145">Chemotaxis</keyword>
<keyword evidence="2 3" id="KW-0378">Hydrolase</keyword>
<evidence type="ECO:0000313" key="6">
    <source>
        <dbReference type="Proteomes" id="UP000199233"/>
    </source>
</evidence>
<accession>A0A1H9AS46</accession>
<dbReference type="PANTHER" id="PTHR35147:SF2">
    <property type="entry name" value="CHEMORECEPTOR GLUTAMINE DEAMIDASE CHED-RELATED"/>
    <property type="match status" value="1"/>
</dbReference>
<keyword evidence="6" id="KW-1185">Reference proteome</keyword>
<comment type="similarity">
    <text evidence="3">Belongs to the CheD family.</text>
</comment>
<protein>
    <recommendedName>
        <fullName evidence="3">Probable chemoreceptor glutamine deamidase CheD</fullName>
        <ecNumber evidence="3">3.5.1.44</ecNumber>
    </recommendedName>
</protein>
<comment type="catalytic activity">
    <reaction evidence="3">
        <text>L-glutaminyl-[protein] + H2O = L-glutamyl-[protein] + NH4(+)</text>
        <dbReference type="Rhea" id="RHEA:16441"/>
        <dbReference type="Rhea" id="RHEA-COMP:10207"/>
        <dbReference type="Rhea" id="RHEA-COMP:10208"/>
        <dbReference type="ChEBI" id="CHEBI:15377"/>
        <dbReference type="ChEBI" id="CHEBI:28938"/>
        <dbReference type="ChEBI" id="CHEBI:29973"/>
        <dbReference type="ChEBI" id="CHEBI:30011"/>
        <dbReference type="EC" id="3.5.1.44"/>
    </reaction>
</comment>
<name>A0A1H9AS46_9GAMM</name>
<dbReference type="CDD" id="cd16352">
    <property type="entry name" value="CheD"/>
    <property type="match status" value="1"/>
</dbReference>
<dbReference type="NCBIfam" id="NF010013">
    <property type="entry name" value="PRK13487.1"/>
    <property type="match status" value="1"/>
</dbReference>
<dbReference type="PANTHER" id="PTHR35147">
    <property type="entry name" value="CHEMORECEPTOR GLUTAMINE DEAMIDASE CHED-RELATED"/>
    <property type="match status" value="1"/>
</dbReference>
<dbReference type="InterPro" id="IPR011324">
    <property type="entry name" value="Cytotoxic_necrot_fac-like_cat"/>
</dbReference>
<feature type="region of interest" description="Disordered" evidence="4">
    <location>
        <begin position="1"/>
        <end position="24"/>
    </location>
</feature>
<dbReference type="AlphaFoldDB" id="A0A1H9AS46"/>
<dbReference type="GO" id="GO:0050568">
    <property type="term" value="F:protein-glutamine glutaminase activity"/>
    <property type="evidence" value="ECO:0007669"/>
    <property type="project" value="UniProtKB-UniRule"/>
</dbReference>
<dbReference type="InterPro" id="IPR038592">
    <property type="entry name" value="CheD-like_sf"/>
</dbReference>
<dbReference type="EC" id="3.5.1.44" evidence="3"/>
<dbReference type="Pfam" id="PF03975">
    <property type="entry name" value="CheD"/>
    <property type="match status" value="1"/>
</dbReference>
<organism evidence="5 6">
    <name type="scientific">Solimonas aquatica</name>
    <dbReference type="NCBI Taxonomy" id="489703"/>
    <lineage>
        <taxon>Bacteria</taxon>
        <taxon>Pseudomonadati</taxon>
        <taxon>Pseudomonadota</taxon>
        <taxon>Gammaproteobacteria</taxon>
        <taxon>Nevskiales</taxon>
        <taxon>Nevskiaceae</taxon>
        <taxon>Solimonas</taxon>
    </lineage>
</organism>
<comment type="function">
    <text evidence="3">Probably deamidates glutamine residues to glutamate on methyl-accepting chemotaxis receptors (MCPs), playing an important role in chemotaxis.</text>
</comment>
<evidence type="ECO:0000256" key="4">
    <source>
        <dbReference type="SAM" id="MobiDB-lite"/>
    </source>
</evidence>
<evidence type="ECO:0000256" key="3">
    <source>
        <dbReference type="HAMAP-Rule" id="MF_01440"/>
    </source>
</evidence>
<dbReference type="EMBL" id="FOFS01000001">
    <property type="protein sequence ID" value="SEP79287.1"/>
    <property type="molecule type" value="Genomic_DNA"/>
</dbReference>
<dbReference type="STRING" id="489703.SAMN04488038_101507"/>
<evidence type="ECO:0000256" key="1">
    <source>
        <dbReference type="ARBA" id="ARBA00022500"/>
    </source>
</evidence>
<evidence type="ECO:0000256" key="2">
    <source>
        <dbReference type="ARBA" id="ARBA00022801"/>
    </source>
</evidence>
<evidence type="ECO:0000313" key="5">
    <source>
        <dbReference type="EMBL" id="SEP79287.1"/>
    </source>
</evidence>
<dbReference type="Proteomes" id="UP000199233">
    <property type="component" value="Unassembled WGS sequence"/>
</dbReference>